<evidence type="ECO:0000256" key="8">
    <source>
        <dbReference type="ARBA" id="ARBA00023136"/>
    </source>
</evidence>
<comment type="caution">
    <text evidence="12">The sequence shown here is derived from an EMBL/GenBank/DDBJ whole genome shotgun (WGS) entry which is preliminary data.</text>
</comment>
<accession>K6UMB1</accession>
<evidence type="ECO:0000259" key="11">
    <source>
        <dbReference type="PROSITE" id="PS50893"/>
    </source>
</evidence>
<keyword evidence="7" id="KW-0029">Amino-acid transport</keyword>
<dbReference type="PIRSF" id="PIRSF039085">
    <property type="entry name" value="ABC_ATPase_HisP"/>
    <property type="match status" value="1"/>
</dbReference>
<gene>
    <name evidence="12" type="ORF">AUCHE_08_01990</name>
</gene>
<dbReference type="FunFam" id="3.40.50.300:FF:000020">
    <property type="entry name" value="Amino acid ABC transporter ATP-binding component"/>
    <property type="match status" value="1"/>
</dbReference>
<dbReference type="InterPro" id="IPR017871">
    <property type="entry name" value="ABC_transporter-like_CS"/>
</dbReference>
<keyword evidence="5" id="KW-0547">Nucleotide-binding</keyword>
<reference evidence="12 13" key="1">
    <citation type="submission" date="2012-08" db="EMBL/GenBank/DDBJ databases">
        <title>Whole genome shotgun sequence of Austwickia chelonae NBRC 105200.</title>
        <authorList>
            <person name="Yoshida I."/>
            <person name="Hosoyama A."/>
            <person name="Tsuchikane K."/>
            <person name="Katsumata H."/>
            <person name="Ando Y."/>
            <person name="Ohji S."/>
            <person name="Hamada M."/>
            <person name="Tamura T."/>
            <person name="Yamazoe A."/>
            <person name="Yamazaki S."/>
            <person name="Fujita N."/>
        </authorList>
    </citation>
    <scope>NUCLEOTIDE SEQUENCE [LARGE SCALE GENOMIC DNA]</scope>
    <source>
        <strain evidence="12 13">NBRC 105200</strain>
    </source>
</reference>
<comment type="subcellular location">
    <subcellularLocation>
        <location evidence="1">Cell membrane</location>
        <topology evidence="1">Peripheral membrane protein</topology>
    </subcellularLocation>
</comment>
<dbReference type="GO" id="GO:0015426">
    <property type="term" value="F:ATPase-coupled polar amino acid-transporter activity"/>
    <property type="evidence" value="ECO:0007669"/>
    <property type="project" value="UniProtKB-EC"/>
</dbReference>
<proteinExistence type="inferred from homology"/>
<keyword evidence="6 12" id="KW-0067">ATP-binding</keyword>
<dbReference type="RefSeq" id="WP_006502708.1">
    <property type="nucleotide sequence ID" value="NZ_BAGZ01000008.1"/>
</dbReference>
<keyword evidence="8" id="KW-0472">Membrane</keyword>
<dbReference type="SMART" id="SM00382">
    <property type="entry name" value="AAA"/>
    <property type="match status" value="1"/>
</dbReference>
<protein>
    <recommendedName>
        <fullName evidence="9">ABC-type polar-amino-acid transporter</fullName>
        <ecNumber evidence="9">7.4.2.1</ecNumber>
    </recommendedName>
</protein>
<sequence length="245" mass="26421">MNRPLLEITGVDKHFGDLHVLRDIDLSVGPGEVVALLGPSGSGKSTLCRTINGLEGIDAGTITVDGRALPTEAKALAAVRVEIGMVFQSFNLFTDMTVLDNVTLAPTRIRKMPAAQAERSAREILDRVGLGDQADKPPTQLSGGQQQRVAIARALAMDPKLMLFDEPTSALDPEMTAEVLDVMANLAGAGMTMVVVTHEMAFARKVADRVIFMAEGQILEDTDPTSFFESPRTERAKDFLEKTLD</sequence>
<dbReference type="InterPro" id="IPR050086">
    <property type="entry name" value="MetN_ABC_transporter-like"/>
</dbReference>
<dbReference type="PROSITE" id="PS00211">
    <property type="entry name" value="ABC_TRANSPORTER_1"/>
    <property type="match status" value="1"/>
</dbReference>
<dbReference type="Pfam" id="PF00005">
    <property type="entry name" value="ABC_tran"/>
    <property type="match status" value="1"/>
</dbReference>
<evidence type="ECO:0000313" key="12">
    <source>
        <dbReference type="EMBL" id="GAB77956.1"/>
    </source>
</evidence>
<evidence type="ECO:0000256" key="2">
    <source>
        <dbReference type="ARBA" id="ARBA00005417"/>
    </source>
</evidence>
<dbReference type="STRING" id="100225.SAMN05421595_0467"/>
<feature type="domain" description="ABC transporter" evidence="11">
    <location>
        <begin position="6"/>
        <end position="240"/>
    </location>
</feature>
<dbReference type="InterPro" id="IPR030679">
    <property type="entry name" value="ABC_ATPase_HisP-typ"/>
</dbReference>
<evidence type="ECO:0000256" key="1">
    <source>
        <dbReference type="ARBA" id="ARBA00004202"/>
    </source>
</evidence>
<evidence type="ECO:0000256" key="9">
    <source>
        <dbReference type="ARBA" id="ARBA00038850"/>
    </source>
</evidence>
<keyword evidence="13" id="KW-1185">Reference proteome</keyword>
<comment type="catalytic activity">
    <reaction evidence="10">
        <text>a polar amino acid(out) + ATP + H2O = a polar amino acid(in) + ADP + phosphate + H(+)</text>
        <dbReference type="Rhea" id="RHEA:14673"/>
        <dbReference type="ChEBI" id="CHEBI:15377"/>
        <dbReference type="ChEBI" id="CHEBI:15378"/>
        <dbReference type="ChEBI" id="CHEBI:30616"/>
        <dbReference type="ChEBI" id="CHEBI:43474"/>
        <dbReference type="ChEBI" id="CHEBI:62031"/>
        <dbReference type="ChEBI" id="CHEBI:456216"/>
        <dbReference type="EC" id="7.4.2.1"/>
    </reaction>
    <physiologicalReaction direction="left-to-right" evidence="10">
        <dbReference type="Rhea" id="RHEA:14674"/>
    </physiologicalReaction>
</comment>
<dbReference type="EMBL" id="BAGZ01000008">
    <property type="protein sequence ID" value="GAB77956.1"/>
    <property type="molecule type" value="Genomic_DNA"/>
</dbReference>
<dbReference type="GO" id="GO:0005524">
    <property type="term" value="F:ATP binding"/>
    <property type="evidence" value="ECO:0007669"/>
    <property type="project" value="UniProtKB-KW"/>
</dbReference>
<evidence type="ECO:0000256" key="3">
    <source>
        <dbReference type="ARBA" id="ARBA00022448"/>
    </source>
</evidence>
<dbReference type="EC" id="7.4.2.1" evidence="9"/>
<dbReference type="PROSITE" id="PS50893">
    <property type="entry name" value="ABC_TRANSPORTER_2"/>
    <property type="match status" value="1"/>
</dbReference>
<dbReference type="eggNOG" id="COG1126">
    <property type="taxonomic scope" value="Bacteria"/>
</dbReference>
<dbReference type="PANTHER" id="PTHR43166">
    <property type="entry name" value="AMINO ACID IMPORT ATP-BINDING PROTEIN"/>
    <property type="match status" value="1"/>
</dbReference>
<evidence type="ECO:0000256" key="4">
    <source>
        <dbReference type="ARBA" id="ARBA00022475"/>
    </source>
</evidence>
<keyword evidence="4" id="KW-1003">Cell membrane</keyword>
<dbReference type="AlphaFoldDB" id="K6UMB1"/>
<dbReference type="CDD" id="cd03262">
    <property type="entry name" value="ABC_HisP_GlnQ"/>
    <property type="match status" value="1"/>
</dbReference>
<name>K6UMB1_9MICO</name>
<dbReference type="InterPro" id="IPR003593">
    <property type="entry name" value="AAA+_ATPase"/>
</dbReference>
<keyword evidence="3" id="KW-0813">Transport</keyword>
<dbReference type="Gene3D" id="3.40.50.300">
    <property type="entry name" value="P-loop containing nucleotide triphosphate hydrolases"/>
    <property type="match status" value="1"/>
</dbReference>
<dbReference type="SUPFAM" id="SSF52540">
    <property type="entry name" value="P-loop containing nucleoside triphosphate hydrolases"/>
    <property type="match status" value="1"/>
</dbReference>
<organism evidence="12 13">
    <name type="scientific">Austwickia chelonae NBRC 105200</name>
    <dbReference type="NCBI Taxonomy" id="1184607"/>
    <lineage>
        <taxon>Bacteria</taxon>
        <taxon>Bacillati</taxon>
        <taxon>Actinomycetota</taxon>
        <taxon>Actinomycetes</taxon>
        <taxon>Micrococcales</taxon>
        <taxon>Dermatophilaceae</taxon>
        <taxon>Austwickia</taxon>
    </lineage>
</organism>
<dbReference type="Proteomes" id="UP000008495">
    <property type="component" value="Unassembled WGS sequence"/>
</dbReference>
<evidence type="ECO:0000256" key="7">
    <source>
        <dbReference type="ARBA" id="ARBA00022970"/>
    </source>
</evidence>
<dbReference type="GO" id="GO:0005886">
    <property type="term" value="C:plasma membrane"/>
    <property type="evidence" value="ECO:0007669"/>
    <property type="project" value="UniProtKB-SubCell"/>
</dbReference>
<evidence type="ECO:0000256" key="5">
    <source>
        <dbReference type="ARBA" id="ARBA00022741"/>
    </source>
</evidence>
<comment type="similarity">
    <text evidence="2">Belongs to the ABC transporter superfamily.</text>
</comment>
<dbReference type="InterPro" id="IPR027417">
    <property type="entry name" value="P-loop_NTPase"/>
</dbReference>
<evidence type="ECO:0000256" key="10">
    <source>
        <dbReference type="ARBA" id="ARBA00047624"/>
    </source>
</evidence>
<dbReference type="GO" id="GO:0016887">
    <property type="term" value="F:ATP hydrolysis activity"/>
    <property type="evidence" value="ECO:0007669"/>
    <property type="project" value="InterPro"/>
</dbReference>
<evidence type="ECO:0000313" key="13">
    <source>
        <dbReference type="Proteomes" id="UP000008495"/>
    </source>
</evidence>
<dbReference type="PANTHER" id="PTHR43166:SF9">
    <property type="entry name" value="GLUTAMATE_ASPARTATE IMPORT ATP-BINDING PROTEIN GLTL"/>
    <property type="match status" value="1"/>
</dbReference>
<dbReference type="InterPro" id="IPR003439">
    <property type="entry name" value="ABC_transporter-like_ATP-bd"/>
</dbReference>
<evidence type="ECO:0000256" key="6">
    <source>
        <dbReference type="ARBA" id="ARBA00022840"/>
    </source>
</evidence>